<accession>A0ABS4RRN2</accession>
<dbReference type="SUPFAM" id="SSF51556">
    <property type="entry name" value="Metallo-dependent hydrolases"/>
    <property type="match status" value="1"/>
</dbReference>
<evidence type="ECO:0000313" key="3">
    <source>
        <dbReference type="Proteomes" id="UP000810207"/>
    </source>
</evidence>
<dbReference type="InterPro" id="IPR032466">
    <property type="entry name" value="Metal_Hydrolase"/>
</dbReference>
<dbReference type="Gene3D" id="2.30.40.10">
    <property type="entry name" value="Urease, subunit C, domain 1"/>
    <property type="match status" value="1"/>
</dbReference>
<dbReference type="Gene3D" id="3.20.20.140">
    <property type="entry name" value="Metal-dependent hydrolases"/>
    <property type="match status" value="1"/>
</dbReference>
<dbReference type="InterPro" id="IPR052349">
    <property type="entry name" value="Metallo-hydrolase_Enzymes"/>
</dbReference>
<feature type="domain" description="Amidohydrolase 3" evidence="1">
    <location>
        <begin position="142"/>
        <end position="403"/>
    </location>
</feature>
<gene>
    <name evidence="2" type="ORF">J2Z28_001070</name>
</gene>
<dbReference type="Pfam" id="PF07969">
    <property type="entry name" value="Amidohydro_3"/>
    <property type="match status" value="1"/>
</dbReference>
<dbReference type="PANTHER" id="PTHR32027">
    <property type="entry name" value="CYTOSINE DEAMINASE"/>
    <property type="match status" value="1"/>
</dbReference>
<reference evidence="2 3" key="1">
    <citation type="submission" date="2021-03" db="EMBL/GenBank/DDBJ databases">
        <title>Genomic Encyclopedia of Type Strains, Phase IV (KMG-IV): sequencing the most valuable type-strain genomes for metagenomic binning, comparative biology and taxonomic classification.</title>
        <authorList>
            <person name="Goeker M."/>
        </authorList>
    </citation>
    <scope>NUCLEOTIDE SEQUENCE [LARGE SCALE GENOMIC DNA]</scope>
    <source>
        <strain evidence="2 3">DSM 21292</strain>
    </source>
</reference>
<sequence length="426" mass="46948">MDNMNSTDYWLLNVQIERRYVYDGDAVRGTETELSHVQIREGVIVQVIAADRMNSVNMDGEQILAEPAYDGRGMLMLPSFTEKHVHLDKTLLGEPWQAVIPASGVAGRCEIEKRILPQLVTPPQQRAELLLQRLIEAGSTHIRTHIDVYPEAGIKQMEPVLNLFHSYRHQITHEVVAFPQHGLLRSGSKTLVREALRQGAHLVGGVDPATMDTDLEASLQLMVELAVEAGAGIDLHLHDPDYLGTYTMKRLAKLTVEAGLQGNVSISHAFALGEVSEAEARSTADLLAEAGITIITSAPHGRTLPPVPLLWEHGVSVEAGCDNIYDTWQPFGNGDILERASRLAERFAWIDERSLAQSLRLITGGRETLDAQGERVWPVPGDSADLILVDASCAAEAVARRAPRKAVFSKGHLIWDDQKGHRKVHE</sequence>
<evidence type="ECO:0000313" key="2">
    <source>
        <dbReference type="EMBL" id="MBP2244457.1"/>
    </source>
</evidence>
<dbReference type="InterPro" id="IPR011059">
    <property type="entry name" value="Metal-dep_hydrolase_composite"/>
</dbReference>
<protein>
    <submittedName>
        <fullName evidence="2">Cytosine/adenosine deaminase-related metal-dependent hydrolase</fullName>
    </submittedName>
</protein>
<dbReference type="GO" id="GO:0016787">
    <property type="term" value="F:hydrolase activity"/>
    <property type="evidence" value="ECO:0007669"/>
    <property type="project" value="UniProtKB-KW"/>
</dbReference>
<comment type="caution">
    <text evidence="2">The sequence shown here is derived from an EMBL/GenBank/DDBJ whole genome shotgun (WGS) entry which is preliminary data.</text>
</comment>
<proteinExistence type="predicted"/>
<evidence type="ECO:0000259" key="1">
    <source>
        <dbReference type="Pfam" id="PF07969"/>
    </source>
</evidence>
<dbReference type="PANTHER" id="PTHR32027:SF9">
    <property type="entry name" value="BLL3847 PROTEIN"/>
    <property type="match status" value="1"/>
</dbReference>
<keyword evidence="2" id="KW-0378">Hydrolase</keyword>
<dbReference type="CDD" id="cd01293">
    <property type="entry name" value="Bact_CD"/>
    <property type="match status" value="1"/>
</dbReference>
<dbReference type="EMBL" id="JAGIKV010000003">
    <property type="protein sequence ID" value="MBP2244457.1"/>
    <property type="molecule type" value="Genomic_DNA"/>
</dbReference>
<dbReference type="Proteomes" id="UP000810207">
    <property type="component" value="Unassembled WGS sequence"/>
</dbReference>
<name>A0ABS4RRN2_PAEXY</name>
<organism evidence="2 3">
    <name type="scientific">Paenibacillus xylanexedens</name>
    <dbReference type="NCBI Taxonomy" id="528191"/>
    <lineage>
        <taxon>Bacteria</taxon>
        <taxon>Bacillati</taxon>
        <taxon>Bacillota</taxon>
        <taxon>Bacilli</taxon>
        <taxon>Bacillales</taxon>
        <taxon>Paenibacillaceae</taxon>
        <taxon>Paenibacillus</taxon>
    </lineage>
</organism>
<dbReference type="InterPro" id="IPR013108">
    <property type="entry name" value="Amidohydro_3"/>
</dbReference>
<dbReference type="NCBIfam" id="NF005312">
    <property type="entry name" value="PRK06846.1"/>
    <property type="match status" value="1"/>
</dbReference>
<keyword evidence="3" id="KW-1185">Reference proteome</keyword>